<reference evidence="1" key="1">
    <citation type="submission" date="2021-01" db="EMBL/GenBank/DDBJ databases">
        <title>Genomic Encyclopedia of Type Strains, Phase IV (KMG-IV): sequencing the most valuable type-strain genomes for metagenomic binning, comparative biology and taxonomic classification.</title>
        <authorList>
            <person name="Goeker M."/>
        </authorList>
    </citation>
    <scope>NUCLEOTIDE SEQUENCE</scope>
    <source>
        <strain evidence="1">DSM 25523</strain>
    </source>
</reference>
<gene>
    <name evidence="1" type="ORF">JOD01_003041</name>
</gene>
<dbReference type="AlphaFoldDB" id="A0A938Y4E6"/>
<name>A0A938Y4E6_9BACL</name>
<sequence length="51" mass="5718">MGQRQQSGCRPAISIKREGIDGVALLVKHFRITRCEQNGLNKFGELEEMTA</sequence>
<organism evidence="1 2">
    <name type="scientific">Brevibacillus fulvus</name>
    <dbReference type="NCBI Taxonomy" id="1125967"/>
    <lineage>
        <taxon>Bacteria</taxon>
        <taxon>Bacillati</taxon>
        <taxon>Bacillota</taxon>
        <taxon>Bacilli</taxon>
        <taxon>Bacillales</taxon>
        <taxon>Paenibacillaceae</taxon>
        <taxon>Brevibacillus</taxon>
    </lineage>
</organism>
<protein>
    <submittedName>
        <fullName evidence="1">Uncharacterized protein</fullName>
    </submittedName>
</protein>
<dbReference type="Proteomes" id="UP000717624">
    <property type="component" value="Unassembled WGS sequence"/>
</dbReference>
<proteinExistence type="predicted"/>
<dbReference type="EMBL" id="JAFBEB010000011">
    <property type="protein sequence ID" value="MBM7591402.1"/>
    <property type="molecule type" value="Genomic_DNA"/>
</dbReference>
<evidence type="ECO:0000313" key="2">
    <source>
        <dbReference type="Proteomes" id="UP000717624"/>
    </source>
</evidence>
<keyword evidence="2" id="KW-1185">Reference proteome</keyword>
<evidence type="ECO:0000313" key="1">
    <source>
        <dbReference type="EMBL" id="MBM7591402.1"/>
    </source>
</evidence>
<comment type="caution">
    <text evidence="1">The sequence shown here is derived from an EMBL/GenBank/DDBJ whole genome shotgun (WGS) entry which is preliminary data.</text>
</comment>
<accession>A0A938Y4E6</accession>